<feature type="region of interest" description="Disordered" evidence="10">
    <location>
        <begin position="31"/>
        <end position="56"/>
    </location>
</feature>
<keyword evidence="12" id="KW-1185">Reference proteome</keyword>
<keyword evidence="7 9" id="KW-0333">Golgi apparatus</keyword>
<comment type="caution">
    <text evidence="11">The sequence shown here is derived from an EMBL/GenBank/DDBJ whole genome shotgun (WGS) entry which is preliminary data.</text>
</comment>
<evidence type="ECO:0000256" key="3">
    <source>
        <dbReference type="ARBA" id="ARBA00022692"/>
    </source>
</evidence>
<dbReference type="Proteomes" id="UP000198406">
    <property type="component" value="Unassembled WGS sequence"/>
</dbReference>
<evidence type="ECO:0000256" key="9">
    <source>
        <dbReference type="RuleBase" id="RU368073"/>
    </source>
</evidence>
<keyword evidence="3 9" id="KW-0812">Transmembrane</keyword>
<dbReference type="EMBL" id="BDSP01000117">
    <property type="protein sequence ID" value="GAX17397.1"/>
    <property type="molecule type" value="Genomic_DNA"/>
</dbReference>
<name>A0A1Z5JTR2_FISSO</name>
<dbReference type="GO" id="GO:0005793">
    <property type="term" value="C:endoplasmic reticulum-Golgi intermediate compartment"/>
    <property type="evidence" value="ECO:0007669"/>
    <property type="project" value="UniProtKB-UniRule"/>
</dbReference>
<dbReference type="InParanoid" id="A0A1Z5JTR2"/>
<evidence type="ECO:0000256" key="4">
    <source>
        <dbReference type="ARBA" id="ARBA00022824"/>
    </source>
</evidence>
<dbReference type="AlphaFoldDB" id="A0A1Z5JTR2"/>
<comment type="function">
    <text evidence="9">Has a role in transport between endoplasmic reticulum and Golgi.</text>
</comment>
<comment type="similarity">
    <text evidence="1 9">Belongs to the YIF1 family.</text>
</comment>
<sequence>MAYYGNPQYASNAGDGNQFYGQTIYNNSTTSSQQQQPAYNAPSWQPTQQQPSAYPSQPIGASIFNPSVAGAFGNQAVQKMMMDQGQAFVLEGMAKIVPGLEVSMITLRAYFAVDNQYVLKKIKKVLFPFLSRTWSRQVKQYAGPDTPPLYELPTMDENAPDLYLPSMTLITYVLLCAICYGGAGQFSPEVIPDVTTKCFLTQLLEVLAIRVGFYMMQAPVAFLDLFSYTGYKYLGLCVNLLVGMMASQLEYGTKAYYVSFCWTATAAAYFMLKTMANNIPLETSRSGPKRELVVVVIAAAQLATIWFVGQTKFL</sequence>
<evidence type="ECO:0000256" key="1">
    <source>
        <dbReference type="ARBA" id="ARBA00009727"/>
    </source>
</evidence>
<evidence type="ECO:0000256" key="10">
    <source>
        <dbReference type="SAM" id="MobiDB-lite"/>
    </source>
</evidence>
<dbReference type="Pfam" id="PF03878">
    <property type="entry name" value="YIF1"/>
    <property type="match status" value="1"/>
</dbReference>
<organism evidence="11 12">
    <name type="scientific">Fistulifera solaris</name>
    <name type="common">Oleaginous diatom</name>
    <dbReference type="NCBI Taxonomy" id="1519565"/>
    <lineage>
        <taxon>Eukaryota</taxon>
        <taxon>Sar</taxon>
        <taxon>Stramenopiles</taxon>
        <taxon>Ochrophyta</taxon>
        <taxon>Bacillariophyta</taxon>
        <taxon>Bacillariophyceae</taxon>
        <taxon>Bacillariophycidae</taxon>
        <taxon>Naviculales</taxon>
        <taxon>Naviculaceae</taxon>
        <taxon>Fistulifera</taxon>
    </lineage>
</organism>
<feature type="compositionally biased region" description="Polar residues" evidence="10">
    <location>
        <begin position="42"/>
        <end position="55"/>
    </location>
</feature>
<dbReference type="GO" id="GO:0015031">
    <property type="term" value="P:protein transport"/>
    <property type="evidence" value="ECO:0007669"/>
    <property type="project" value="UniProtKB-KW"/>
</dbReference>
<dbReference type="GO" id="GO:0006888">
    <property type="term" value="P:endoplasmic reticulum to Golgi vesicle-mediated transport"/>
    <property type="evidence" value="ECO:0007669"/>
    <property type="project" value="UniProtKB-UniRule"/>
</dbReference>
<feature type="transmembrane region" description="Helical" evidence="9">
    <location>
        <begin position="255"/>
        <end position="272"/>
    </location>
</feature>
<keyword evidence="6 9" id="KW-1133">Transmembrane helix</keyword>
<dbReference type="PANTHER" id="PTHR14083:SF0">
    <property type="entry name" value="YIP1D-INTERACTING FACTOR 1, ISOFORM C"/>
    <property type="match status" value="1"/>
</dbReference>
<dbReference type="InterPro" id="IPR005578">
    <property type="entry name" value="Yif1_fam"/>
</dbReference>
<dbReference type="GO" id="GO:0030134">
    <property type="term" value="C:COPII-coated ER to Golgi transport vesicle"/>
    <property type="evidence" value="ECO:0007669"/>
    <property type="project" value="TreeGrafter"/>
</dbReference>
<dbReference type="GO" id="GO:0000139">
    <property type="term" value="C:Golgi membrane"/>
    <property type="evidence" value="ECO:0007669"/>
    <property type="project" value="UniProtKB-SubCell"/>
</dbReference>
<keyword evidence="4 9" id="KW-0256">Endoplasmic reticulum</keyword>
<keyword evidence="5 9" id="KW-0653">Protein transport</keyword>
<evidence type="ECO:0000256" key="5">
    <source>
        <dbReference type="ARBA" id="ARBA00022927"/>
    </source>
</evidence>
<feature type="transmembrane region" description="Helical" evidence="9">
    <location>
        <begin position="292"/>
        <end position="309"/>
    </location>
</feature>
<protein>
    <recommendedName>
        <fullName evidence="9">Protein YIF1</fullName>
    </recommendedName>
</protein>
<evidence type="ECO:0000256" key="2">
    <source>
        <dbReference type="ARBA" id="ARBA00022448"/>
    </source>
</evidence>
<proteinExistence type="inferred from homology"/>
<evidence type="ECO:0000256" key="8">
    <source>
        <dbReference type="ARBA" id="ARBA00023136"/>
    </source>
</evidence>
<evidence type="ECO:0000313" key="12">
    <source>
        <dbReference type="Proteomes" id="UP000198406"/>
    </source>
</evidence>
<dbReference type="GO" id="GO:0005789">
    <property type="term" value="C:endoplasmic reticulum membrane"/>
    <property type="evidence" value="ECO:0007669"/>
    <property type="project" value="UniProtKB-SubCell"/>
</dbReference>
<reference evidence="11 12" key="1">
    <citation type="journal article" date="2015" name="Plant Cell">
        <title>Oil accumulation by the oleaginous diatom Fistulifera solaris as revealed by the genome and transcriptome.</title>
        <authorList>
            <person name="Tanaka T."/>
            <person name="Maeda Y."/>
            <person name="Veluchamy A."/>
            <person name="Tanaka M."/>
            <person name="Abida H."/>
            <person name="Marechal E."/>
            <person name="Bowler C."/>
            <person name="Muto M."/>
            <person name="Sunaga Y."/>
            <person name="Tanaka M."/>
            <person name="Yoshino T."/>
            <person name="Taniguchi T."/>
            <person name="Fukuda Y."/>
            <person name="Nemoto M."/>
            <person name="Matsumoto M."/>
            <person name="Wong P.S."/>
            <person name="Aburatani S."/>
            <person name="Fujibuchi W."/>
        </authorList>
    </citation>
    <scope>NUCLEOTIDE SEQUENCE [LARGE SCALE GENOMIC DNA]</scope>
    <source>
        <strain evidence="11 12">JPCC DA0580</strain>
    </source>
</reference>
<evidence type="ECO:0000256" key="7">
    <source>
        <dbReference type="ARBA" id="ARBA00023034"/>
    </source>
</evidence>
<gene>
    <name evidence="11" type="ORF">FisN_5Hh040</name>
</gene>
<dbReference type="OrthoDB" id="337750at2759"/>
<evidence type="ECO:0000313" key="11">
    <source>
        <dbReference type="EMBL" id="GAX17397.1"/>
    </source>
</evidence>
<comment type="subcellular location">
    <subcellularLocation>
        <location evidence="9">Endoplasmic reticulum membrane</location>
        <topology evidence="9">Multi-pass membrane protein</topology>
    </subcellularLocation>
    <subcellularLocation>
        <location evidence="9">Golgi apparatus membrane</location>
        <topology evidence="9">Multi-pass membrane protein</topology>
    </subcellularLocation>
</comment>
<dbReference type="PANTHER" id="PTHR14083">
    <property type="entry name" value="YIP1 INTERACTING FACTOR HOMOLOG YIF1 PROTEIN"/>
    <property type="match status" value="1"/>
</dbReference>
<keyword evidence="2 9" id="KW-0813">Transport</keyword>
<accession>A0A1Z5JTR2</accession>
<feature type="transmembrane region" description="Helical" evidence="9">
    <location>
        <begin position="162"/>
        <end position="183"/>
    </location>
</feature>
<keyword evidence="8 9" id="KW-0472">Membrane</keyword>
<evidence type="ECO:0000256" key="6">
    <source>
        <dbReference type="ARBA" id="ARBA00022989"/>
    </source>
</evidence>